<proteinExistence type="predicted"/>
<reference evidence="1 2" key="1">
    <citation type="submission" date="2017-07" db="EMBL/GenBank/DDBJ databases">
        <authorList>
            <person name="Sun Z.S."/>
            <person name="Albrecht U."/>
            <person name="Echele G."/>
            <person name="Lee C.C."/>
        </authorList>
    </citation>
    <scope>NUCLEOTIDE SEQUENCE [LARGE SCALE GENOMIC DNA]</scope>
    <source>
        <strain evidence="2">type strain: KCTC 22618</strain>
    </source>
</reference>
<dbReference type="Proteomes" id="UP000215214">
    <property type="component" value="Chromosome TJEJU"/>
</dbReference>
<dbReference type="AlphaFoldDB" id="A0A238U5I9"/>
<dbReference type="OrthoDB" id="1255413at2"/>
<name>A0A238U5I9_9FLAO</name>
<accession>A0A238U5I9</accession>
<protein>
    <submittedName>
        <fullName evidence="1">Uncharacterized protein</fullName>
    </submittedName>
</protein>
<keyword evidence="2" id="KW-1185">Reference proteome</keyword>
<organism evidence="1 2">
    <name type="scientific">Tenacibaculum jejuense</name>
    <dbReference type="NCBI Taxonomy" id="584609"/>
    <lineage>
        <taxon>Bacteria</taxon>
        <taxon>Pseudomonadati</taxon>
        <taxon>Bacteroidota</taxon>
        <taxon>Flavobacteriia</taxon>
        <taxon>Flavobacteriales</taxon>
        <taxon>Flavobacteriaceae</taxon>
        <taxon>Tenacibaculum</taxon>
    </lineage>
</organism>
<dbReference type="EMBL" id="LT899436">
    <property type="protein sequence ID" value="SNR14479.1"/>
    <property type="molecule type" value="Genomic_DNA"/>
</dbReference>
<gene>
    <name evidence="1" type="ORF">TJEJU_0705</name>
</gene>
<evidence type="ECO:0000313" key="2">
    <source>
        <dbReference type="Proteomes" id="UP000215214"/>
    </source>
</evidence>
<dbReference type="KEGG" id="tje:TJEJU_0705"/>
<dbReference type="RefSeq" id="WP_095069472.1">
    <property type="nucleotide sequence ID" value="NZ_LT899436.1"/>
</dbReference>
<evidence type="ECO:0000313" key="1">
    <source>
        <dbReference type="EMBL" id="SNR14479.1"/>
    </source>
</evidence>
<sequence>MKKGESVYCINEALYADHITKRKRYFIKDVKTDQFRILNNNNKLVWIPSYCFTNYKAPEIISINIDDEINDKYNSCIEVTIKFDDGSKRWAIFMTINHLNNLFNEYRDYVTGNRLILTKEINENMIKKAIHELDKQNELYENTNKY</sequence>